<accession>A0AAX4K234</accession>
<dbReference type="PANTHER" id="PTHR28266">
    <property type="entry name" value="54S RIBOSOMAL PROTEIN L20, MITOCHONDRIAL"/>
    <property type="match status" value="1"/>
</dbReference>
<evidence type="ECO:0000313" key="2">
    <source>
        <dbReference type="EMBL" id="WWC91597.1"/>
    </source>
</evidence>
<dbReference type="GeneID" id="91097212"/>
<dbReference type="PANTHER" id="PTHR28266:SF1">
    <property type="entry name" value="LARGE RIBOSOMAL SUBUNIT PROTEIN ML58"/>
    <property type="match status" value="1"/>
</dbReference>
<evidence type="ECO:0000256" key="1">
    <source>
        <dbReference type="SAM" id="MobiDB-lite"/>
    </source>
</evidence>
<dbReference type="InterPro" id="IPR024388">
    <property type="entry name" value="Ribosomal_mL58"/>
</dbReference>
<evidence type="ECO:0000313" key="3">
    <source>
        <dbReference type="Proteomes" id="UP001355207"/>
    </source>
</evidence>
<keyword evidence="3" id="KW-1185">Reference proteome</keyword>
<feature type="region of interest" description="Disordered" evidence="1">
    <location>
        <begin position="28"/>
        <end position="70"/>
    </location>
</feature>
<organism evidence="2 3">
    <name type="scientific">Kwoniella dendrophila CBS 6074</name>
    <dbReference type="NCBI Taxonomy" id="1295534"/>
    <lineage>
        <taxon>Eukaryota</taxon>
        <taxon>Fungi</taxon>
        <taxon>Dikarya</taxon>
        <taxon>Basidiomycota</taxon>
        <taxon>Agaricomycotina</taxon>
        <taxon>Tremellomycetes</taxon>
        <taxon>Tremellales</taxon>
        <taxon>Cryptococcaceae</taxon>
        <taxon>Kwoniella</taxon>
    </lineage>
</organism>
<reference evidence="2 3" key="1">
    <citation type="submission" date="2024-01" db="EMBL/GenBank/DDBJ databases">
        <title>Comparative genomics of Cryptococcus and Kwoniella reveals pathogenesis evolution and contrasting modes of karyotype evolution via chromosome fusion or intercentromeric recombination.</title>
        <authorList>
            <person name="Coelho M.A."/>
            <person name="David-Palma M."/>
            <person name="Shea T."/>
            <person name="Bowers K."/>
            <person name="McGinley-Smith S."/>
            <person name="Mohammad A.W."/>
            <person name="Gnirke A."/>
            <person name="Yurkov A.M."/>
            <person name="Nowrousian M."/>
            <person name="Sun S."/>
            <person name="Cuomo C.A."/>
            <person name="Heitman J."/>
        </authorList>
    </citation>
    <scope>NUCLEOTIDE SEQUENCE [LARGE SCALE GENOMIC DNA]</scope>
    <source>
        <strain evidence="2 3">CBS 6074</strain>
    </source>
</reference>
<dbReference type="EMBL" id="CP144106">
    <property type="protein sequence ID" value="WWC91597.1"/>
    <property type="molecule type" value="Genomic_DNA"/>
</dbReference>
<dbReference type="AlphaFoldDB" id="A0AAX4K234"/>
<gene>
    <name evidence="2" type="ORF">L201_006543</name>
</gene>
<sequence>MAFSTLASSSSSSSRVLLSIPSISKIGSTRGVLHRARPPRIPILHSPQEPKKQLPTSGTSHSIDPKINPSLSNISSNSSIELEDSPGLTFHYSPPSSLPNYTNGELPQLLKWLNQKQSIQLTGEEKALNVGKEKILYNNKLDTLWSEEQINKMIELRNQGKSRKEIGDALQLPKEQHRLISRVAPQTSVQKASKLTELEEQKATWGYRKKLARATREKRKEFW</sequence>
<protein>
    <submittedName>
        <fullName evidence="2">Uncharacterized protein</fullName>
    </submittedName>
</protein>
<proteinExistence type="predicted"/>
<dbReference type="RefSeq" id="XP_066078359.1">
    <property type="nucleotide sequence ID" value="XM_066222262.1"/>
</dbReference>
<dbReference type="Proteomes" id="UP001355207">
    <property type="component" value="Chromosome 9"/>
</dbReference>
<name>A0AAX4K234_9TREE</name>